<feature type="region of interest" description="Disordered" evidence="1">
    <location>
        <begin position="1"/>
        <end position="39"/>
    </location>
</feature>
<evidence type="ECO:0000256" key="1">
    <source>
        <dbReference type="SAM" id="MobiDB-lite"/>
    </source>
</evidence>
<dbReference type="AlphaFoldDB" id="A0A6A6E3U6"/>
<proteinExistence type="predicted"/>
<gene>
    <name evidence="2" type="ORF">K469DRAFT_686950</name>
</gene>
<evidence type="ECO:0000313" key="2">
    <source>
        <dbReference type="EMBL" id="KAF2186561.1"/>
    </source>
</evidence>
<reference evidence="2" key="1">
    <citation type="journal article" date="2020" name="Stud. Mycol.">
        <title>101 Dothideomycetes genomes: a test case for predicting lifestyles and emergence of pathogens.</title>
        <authorList>
            <person name="Haridas S."/>
            <person name="Albert R."/>
            <person name="Binder M."/>
            <person name="Bloem J."/>
            <person name="Labutti K."/>
            <person name="Salamov A."/>
            <person name="Andreopoulos B."/>
            <person name="Baker S."/>
            <person name="Barry K."/>
            <person name="Bills G."/>
            <person name="Bluhm B."/>
            <person name="Cannon C."/>
            <person name="Castanera R."/>
            <person name="Culley D."/>
            <person name="Daum C."/>
            <person name="Ezra D."/>
            <person name="Gonzalez J."/>
            <person name="Henrissat B."/>
            <person name="Kuo A."/>
            <person name="Liang C."/>
            <person name="Lipzen A."/>
            <person name="Lutzoni F."/>
            <person name="Magnuson J."/>
            <person name="Mondo S."/>
            <person name="Nolan M."/>
            <person name="Ohm R."/>
            <person name="Pangilinan J."/>
            <person name="Park H.-J."/>
            <person name="Ramirez L."/>
            <person name="Alfaro M."/>
            <person name="Sun H."/>
            <person name="Tritt A."/>
            <person name="Yoshinaga Y."/>
            <person name="Zwiers L.-H."/>
            <person name="Turgeon B."/>
            <person name="Goodwin S."/>
            <person name="Spatafora J."/>
            <person name="Crous P."/>
            <person name="Grigoriev I."/>
        </authorList>
    </citation>
    <scope>NUCLEOTIDE SEQUENCE</scope>
    <source>
        <strain evidence="2">CBS 207.26</strain>
    </source>
</reference>
<keyword evidence="3" id="KW-1185">Reference proteome</keyword>
<accession>A0A6A6E3U6</accession>
<evidence type="ECO:0000313" key="3">
    <source>
        <dbReference type="Proteomes" id="UP000800200"/>
    </source>
</evidence>
<name>A0A6A6E3U6_9PEZI</name>
<protein>
    <submittedName>
        <fullName evidence="2">Uncharacterized protein</fullName>
    </submittedName>
</protein>
<organism evidence="2 3">
    <name type="scientific">Zopfia rhizophila CBS 207.26</name>
    <dbReference type="NCBI Taxonomy" id="1314779"/>
    <lineage>
        <taxon>Eukaryota</taxon>
        <taxon>Fungi</taxon>
        <taxon>Dikarya</taxon>
        <taxon>Ascomycota</taxon>
        <taxon>Pezizomycotina</taxon>
        <taxon>Dothideomycetes</taxon>
        <taxon>Dothideomycetes incertae sedis</taxon>
        <taxon>Zopfiaceae</taxon>
        <taxon>Zopfia</taxon>
    </lineage>
</organism>
<dbReference type="EMBL" id="ML994629">
    <property type="protein sequence ID" value="KAF2186561.1"/>
    <property type="molecule type" value="Genomic_DNA"/>
</dbReference>
<sequence length="169" mass="18992">MPRKEYPSSSIDNAGNEKRTRIFFPRPPPTSIPSSRRAQTQYRVLLTRDKAGTYPNSRNANYQIPTLRTVGIKGNKEIRDGFITSFGSSKLASWYICPQRQRTCKRETPSNGRARVSLACSMESVLEAEDSLVVMIIRALVKRNGVNEPVLKRSDAIGGFFKPVPSWLS</sequence>
<dbReference type="Proteomes" id="UP000800200">
    <property type="component" value="Unassembled WGS sequence"/>
</dbReference>